<dbReference type="Proteomes" id="UP000268093">
    <property type="component" value="Unassembled WGS sequence"/>
</dbReference>
<feature type="compositionally biased region" description="Basic and acidic residues" evidence="1">
    <location>
        <begin position="55"/>
        <end position="70"/>
    </location>
</feature>
<accession>A0A433D5E6</accession>
<feature type="region of interest" description="Disordered" evidence="1">
    <location>
        <begin position="55"/>
        <end position="80"/>
    </location>
</feature>
<evidence type="ECO:0000313" key="3">
    <source>
        <dbReference type="Proteomes" id="UP000268093"/>
    </source>
</evidence>
<gene>
    <name evidence="2" type="ORF">BC936DRAFT_147390</name>
</gene>
<reference evidence="2 3" key="1">
    <citation type="journal article" date="2018" name="New Phytol.">
        <title>Phylogenomics of Endogonaceae and evolution of mycorrhizas within Mucoromycota.</title>
        <authorList>
            <person name="Chang Y."/>
            <person name="Desiro A."/>
            <person name="Na H."/>
            <person name="Sandor L."/>
            <person name="Lipzen A."/>
            <person name="Clum A."/>
            <person name="Barry K."/>
            <person name="Grigoriev I.V."/>
            <person name="Martin F.M."/>
            <person name="Stajich J.E."/>
            <person name="Smith M.E."/>
            <person name="Bonito G."/>
            <person name="Spatafora J.W."/>
        </authorList>
    </citation>
    <scope>NUCLEOTIDE SEQUENCE [LARGE SCALE GENOMIC DNA]</scope>
    <source>
        <strain evidence="2 3">GMNB39</strain>
    </source>
</reference>
<evidence type="ECO:0000313" key="2">
    <source>
        <dbReference type="EMBL" id="RUP46072.1"/>
    </source>
</evidence>
<evidence type="ECO:0000256" key="1">
    <source>
        <dbReference type="SAM" id="MobiDB-lite"/>
    </source>
</evidence>
<comment type="caution">
    <text evidence="2">The sequence shown here is derived from an EMBL/GenBank/DDBJ whole genome shotgun (WGS) entry which is preliminary data.</text>
</comment>
<dbReference type="EMBL" id="RBNI01006349">
    <property type="protein sequence ID" value="RUP46072.1"/>
    <property type="molecule type" value="Genomic_DNA"/>
</dbReference>
<organism evidence="2 3">
    <name type="scientific">Jimgerdemannia flammicorona</name>
    <dbReference type="NCBI Taxonomy" id="994334"/>
    <lineage>
        <taxon>Eukaryota</taxon>
        <taxon>Fungi</taxon>
        <taxon>Fungi incertae sedis</taxon>
        <taxon>Mucoromycota</taxon>
        <taxon>Mucoromycotina</taxon>
        <taxon>Endogonomycetes</taxon>
        <taxon>Endogonales</taxon>
        <taxon>Endogonaceae</taxon>
        <taxon>Jimgerdemannia</taxon>
    </lineage>
</organism>
<proteinExistence type="predicted"/>
<dbReference type="AlphaFoldDB" id="A0A433D5E6"/>
<keyword evidence="3" id="KW-1185">Reference proteome</keyword>
<name>A0A433D5E6_9FUNG</name>
<protein>
    <submittedName>
        <fullName evidence="2">Uncharacterized protein</fullName>
    </submittedName>
</protein>
<dbReference type="OrthoDB" id="2446291at2759"/>
<sequence>MFTTTYPHEPRYSAALAAAAPSAPPSTASRKRIWSHSFGNGGSGITAVLEVEKAEPAQKRHTSVDREFNVRHPSPPAQSPLSVASVMHVVPVTPPASSPMQRGDSGVGSMMQGRFEDETDAALERRMSDVSMDDVTMGDAVEVGFGFSKHPLFRTPSSYITRQPATPPRSQTTVQVASQQQQLPGTSISMGWRADCEKCRLKVPGHYVHIIRGEK</sequence>